<name>A0A0L6JIG0_9FIRM</name>
<gene>
    <name evidence="2" type="ORF">Bccel_0775</name>
</gene>
<dbReference type="Pfam" id="PF01661">
    <property type="entry name" value="Macro"/>
    <property type="match status" value="1"/>
</dbReference>
<dbReference type="CDD" id="cd02908">
    <property type="entry name" value="Macro_OAADPr_deacetylase"/>
    <property type="match status" value="1"/>
</dbReference>
<dbReference type="Gene3D" id="3.40.220.10">
    <property type="entry name" value="Leucine Aminopeptidase, subunit E, domain 1"/>
    <property type="match status" value="1"/>
</dbReference>
<dbReference type="SMART" id="SM00506">
    <property type="entry name" value="A1pp"/>
    <property type="match status" value="1"/>
</dbReference>
<dbReference type="AlphaFoldDB" id="A0A0L6JIG0"/>
<protein>
    <submittedName>
        <fullName evidence="2">Appr-1-p processing domain protein</fullName>
    </submittedName>
</protein>
<dbReference type="STRING" id="398512.Bccel_0775"/>
<sequence>MKYSAPHSIVGQTSCHLRVFLMGPTLERQPSETIYAMLLNNKSLRSIRGKDKIRREKGNIMIKSSIKDRIKVVKGDITKLEVDAIVNAANSSLLGGGGVDGAIHKAGGKEILDECIKIRNKQGGCSTGEAVVTTAGKLKAKYVIHTVGPVWSGGQKNEKELLEKCYYNSLRLAVENKVERISFPNISTGIYRFPKDLATEIAINEVSKFLQDDTIITEVVFVCFDDENYRGYLEYIGKN</sequence>
<dbReference type="Proteomes" id="UP000036923">
    <property type="component" value="Unassembled WGS sequence"/>
</dbReference>
<dbReference type="PROSITE" id="PS51154">
    <property type="entry name" value="MACRO"/>
    <property type="match status" value="1"/>
</dbReference>
<proteinExistence type="predicted"/>
<dbReference type="PANTHER" id="PTHR11106">
    <property type="entry name" value="GANGLIOSIDE INDUCED DIFFERENTIATION ASSOCIATED PROTEIN 2-RELATED"/>
    <property type="match status" value="1"/>
</dbReference>
<dbReference type="PANTHER" id="PTHR11106:SF27">
    <property type="entry name" value="MACRO DOMAIN-CONTAINING PROTEIN"/>
    <property type="match status" value="1"/>
</dbReference>
<evidence type="ECO:0000313" key="2">
    <source>
        <dbReference type="EMBL" id="KNY25515.1"/>
    </source>
</evidence>
<reference evidence="3" key="1">
    <citation type="submission" date="2015-07" db="EMBL/GenBank/DDBJ databases">
        <title>Near-Complete Genome Sequence of the Cellulolytic Bacterium Bacteroides (Pseudobacteroides) cellulosolvens ATCC 35603.</title>
        <authorList>
            <person name="Dassa B."/>
            <person name="Utturkar S.M."/>
            <person name="Klingeman D.M."/>
            <person name="Hurt R.A."/>
            <person name="Keller M."/>
            <person name="Xu J."/>
            <person name="Reddy Y.H.K."/>
            <person name="Borovok I."/>
            <person name="Grinberg I.R."/>
            <person name="Lamed R."/>
            <person name="Zhivin O."/>
            <person name="Bayer E.A."/>
            <person name="Brown S.D."/>
        </authorList>
    </citation>
    <scope>NUCLEOTIDE SEQUENCE [LARGE SCALE GENOMIC DNA]</scope>
    <source>
        <strain evidence="3">DSM 2933</strain>
    </source>
</reference>
<dbReference type="eggNOG" id="COG2110">
    <property type="taxonomic scope" value="Bacteria"/>
</dbReference>
<dbReference type="SUPFAM" id="SSF52949">
    <property type="entry name" value="Macro domain-like"/>
    <property type="match status" value="1"/>
</dbReference>
<dbReference type="PATRIC" id="fig|398512.5.peg.803"/>
<dbReference type="InterPro" id="IPR043472">
    <property type="entry name" value="Macro_dom-like"/>
</dbReference>
<comment type="caution">
    <text evidence="2">The sequence shown here is derived from an EMBL/GenBank/DDBJ whole genome shotgun (WGS) entry which is preliminary data.</text>
</comment>
<organism evidence="2 3">
    <name type="scientific">Pseudobacteroides cellulosolvens ATCC 35603 = DSM 2933</name>
    <dbReference type="NCBI Taxonomy" id="398512"/>
    <lineage>
        <taxon>Bacteria</taxon>
        <taxon>Bacillati</taxon>
        <taxon>Bacillota</taxon>
        <taxon>Clostridia</taxon>
        <taxon>Eubacteriales</taxon>
        <taxon>Oscillospiraceae</taxon>
        <taxon>Pseudobacteroides</taxon>
    </lineage>
</organism>
<dbReference type="InterPro" id="IPR002589">
    <property type="entry name" value="Macro_dom"/>
</dbReference>
<dbReference type="NCBIfam" id="NF001664">
    <property type="entry name" value="PRK00431.1-6"/>
    <property type="match status" value="1"/>
</dbReference>
<dbReference type="EMBL" id="LGTC01000001">
    <property type="protein sequence ID" value="KNY25515.1"/>
    <property type="molecule type" value="Genomic_DNA"/>
</dbReference>
<keyword evidence="3" id="KW-1185">Reference proteome</keyword>
<evidence type="ECO:0000313" key="3">
    <source>
        <dbReference type="Proteomes" id="UP000036923"/>
    </source>
</evidence>
<feature type="domain" description="Macro" evidence="1">
    <location>
        <begin position="57"/>
        <end position="239"/>
    </location>
</feature>
<evidence type="ECO:0000259" key="1">
    <source>
        <dbReference type="PROSITE" id="PS51154"/>
    </source>
</evidence>
<accession>A0A0L6JIG0</accession>